<proteinExistence type="inferred from homology"/>
<dbReference type="Proteomes" id="UP000264006">
    <property type="component" value="Chromosome"/>
</dbReference>
<dbReference type="InterPro" id="IPR020095">
    <property type="entry name" value="PsdUridine_synth_TruA_C"/>
</dbReference>
<keyword evidence="3 4" id="KW-0413">Isomerase</keyword>
<feature type="domain" description="Pseudouridine synthase I TruA alpha/beta" evidence="8">
    <location>
        <begin position="158"/>
        <end position="267"/>
    </location>
</feature>
<dbReference type="EMBL" id="CP031165">
    <property type="protein sequence ID" value="AXV09121.1"/>
    <property type="molecule type" value="Genomic_DNA"/>
</dbReference>
<evidence type="ECO:0000259" key="8">
    <source>
        <dbReference type="Pfam" id="PF01416"/>
    </source>
</evidence>
<comment type="function">
    <text evidence="4">Formation of pseudouridine at positions 38, 39 and 40 in the anticodon stem and loop of transfer RNAs.</text>
</comment>
<dbReference type="EC" id="5.4.99.12" evidence="4"/>
<dbReference type="AlphaFoldDB" id="A0A346Y3S4"/>
<feature type="active site" description="Nucleophile" evidence="4 5">
    <location>
        <position position="61"/>
    </location>
</feature>
<evidence type="ECO:0000256" key="7">
    <source>
        <dbReference type="RuleBase" id="RU003792"/>
    </source>
</evidence>
<dbReference type="KEGG" id="euz:DVS28_a4456"/>
<sequence>MTSNDVGSTVRLRIDFAYDGAPYAGFARQPDQITVQGVLEDALHRLFQGAPAETTCAGRTDRGVHAEAQTVHVDAPAGWRRLADLPRVRRDLDGMLGPTIAVKRVVRVPATFDARHSATQRRYRFRLWEHPVMPPLLSHDTWHVGERLDIEAMERAGQALVGTHDFDSFCRKRVLRLKDGRTVEAPLTRRVDHVTVRRSRPSGLVLLRIAANAFCHQQVRAITGSLVEVGKGRRPEEWFAELLAARDRTDAGPVAPPHGLSLVGVRYGPPRPA</sequence>
<keyword evidence="10" id="KW-1185">Reference proteome</keyword>
<dbReference type="RefSeq" id="WP_114593359.1">
    <property type="nucleotide sequence ID" value="NZ_CAXIBR010000021.1"/>
</dbReference>
<dbReference type="CDD" id="cd02570">
    <property type="entry name" value="PseudoU_synth_EcTruA"/>
    <property type="match status" value="1"/>
</dbReference>
<comment type="similarity">
    <text evidence="1 4 7">Belongs to the tRNA pseudouridine synthase TruA family.</text>
</comment>
<dbReference type="Pfam" id="PF01416">
    <property type="entry name" value="PseudoU_synth_1"/>
    <property type="match status" value="1"/>
</dbReference>
<dbReference type="InterPro" id="IPR020094">
    <property type="entry name" value="TruA/RsuA/RluB/E/F_N"/>
</dbReference>
<organism evidence="9 10">
    <name type="scientific">Euzebya pacifica</name>
    <dbReference type="NCBI Taxonomy" id="1608957"/>
    <lineage>
        <taxon>Bacteria</taxon>
        <taxon>Bacillati</taxon>
        <taxon>Actinomycetota</taxon>
        <taxon>Nitriliruptoria</taxon>
        <taxon>Euzebyales</taxon>
    </lineage>
</organism>
<gene>
    <name evidence="4" type="primary">truA</name>
    <name evidence="9" type="ORF">DVS28_a4456</name>
</gene>
<dbReference type="InterPro" id="IPR020097">
    <property type="entry name" value="PsdUridine_synth_TruA_a/b_dom"/>
</dbReference>
<evidence type="ECO:0000256" key="6">
    <source>
        <dbReference type="PIRSR" id="PIRSR001430-2"/>
    </source>
</evidence>
<dbReference type="HAMAP" id="MF_00171">
    <property type="entry name" value="TruA"/>
    <property type="match status" value="1"/>
</dbReference>
<dbReference type="Gene3D" id="3.30.70.660">
    <property type="entry name" value="Pseudouridine synthase I, catalytic domain, C-terminal subdomain"/>
    <property type="match status" value="1"/>
</dbReference>
<evidence type="ECO:0000313" key="10">
    <source>
        <dbReference type="Proteomes" id="UP000264006"/>
    </source>
</evidence>
<dbReference type="PANTHER" id="PTHR11142">
    <property type="entry name" value="PSEUDOURIDYLATE SYNTHASE"/>
    <property type="match status" value="1"/>
</dbReference>
<protein>
    <recommendedName>
        <fullName evidence="4">tRNA pseudouridine synthase A</fullName>
        <ecNumber evidence="4">5.4.99.12</ecNumber>
    </recommendedName>
    <alternativeName>
        <fullName evidence="4">tRNA pseudouridine(38-40) synthase</fullName>
    </alternativeName>
    <alternativeName>
        <fullName evidence="4">tRNA pseudouridylate synthase I</fullName>
    </alternativeName>
    <alternativeName>
        <fullName evidence="4">tRNA-uridine isomerase I</fullName>
    </alternativeName>
</protein>
<comment type="caution">
    <text evidence="4">Lacks conserved residue(s) required for the propagation of feature annotation.</text>
</comment>
<dbReference type="PANTHER" id="PTHR11142:SF0">
    <property type="entry name" value="TRNA PSEUDOURIDINE SYNTHASE-LIKE 1"/>
    <property type="match status" value="1"/>
</dbReference>
<evidence type="ECO:0000256" key="3">
    <source>
        <dbReference type="ARBA" id="ARBA00023235"/>
    </source>
</evidence>
<dbReference type="InterPro" id="IPR001406">
    <property type="entry name" value="PsdUridine_synth_TruA"/>
</dbReference>
<dbReference type="GO" id="GO:0003723">
    <property type="term" value="F:RNA binding"/>
    <property type="evidence" value="ECO:0007669"/>
    <property type="project" value="InterPro"/>
</dbReference>
<dbReference type="NCBIfam" id="TIGR00071">
    <property type="entry name" value="hisT_truA"/>
    <property type="match status" value="1"/>
</dbReference>
<dbReference type="SUPFAM" id="SSF55120">
    <property type="entry name" value="Pseudouridine synthase"/>
    <property type="match status" value="1"/>
</dbReference>
<feature type="binding site" evidence="4 6">
    <location>
        <position position="123"/>
    </location>
    <ligand>
        <name>substrate</name>
    </ligand>
</feature>
<reference evidence="9 10" key="1">
    <citation type="submission" date="2018-09" db="EMBL/GenBank/DDBJ databases">
        <title>Complete genome sequence of Euzebya sp. DY32-46 isolated from seawater of Pacific Ocean.</title>
        <authorList>
            <person name="Xu L."/>
            <person name="Wu Y.-H."/>
            <person name="Xu X.-W."/>
        </authorList>
    </citation>
    <scope>NUCLEOTIDE SEQUENCE [LARGE SCALE GENOMIC DNA]</scope>
    <source>
        <strain evidence="9 10">DY32-46</strain>
    </source>
</reference>
<dbReference type="Gene3D" id="3.30.70.580">
    <property type="entry name" value="Pseudouridine synthase I, catalytic domain, N-terminal subdomain"/>
    <property type="match status" value="1"/>
</dbReference>
<dbReference type="GO" id="GO:0160147">
    <property type="term" value="F:tRNA pseudouridine(38-40) synthase activity"/>
    <property type="evidence" value="ECO:0007669"/>
    <property type="project" value="UniProtKB-EC"/>
</dbReference>
<dbReference type="PIRSF" id="PIRSF001430">
    <property type="entry name" value="tRNA_psdUrid_synth"/>
    <property type="match status" value="1"/>
</dbReference>
<keyword evidence="2 4" id="KW-0819">tRNA processing</keyword>
<evidence type="ECO:0000256" key="2">
    <source>
        <dbReference type="ARBA" id="ARBA00022694"/>
    </source>
</evidence>
<accession>A0A346Y3S4</accession>
<comment type="catalytic activity">
    <reaction evidence="4 7">
        <text>uridine(38/39/40) in tRNA = pseudouridine(38/39/40) in tRNA</text>
        <dbReference type="Rhea" id="RHEA:22376"/>
        <dbReference type="Rhea" id="RHEA-COMP:10085"/>
        <dbReference type="Rhea" id="RHEA-COMP:10087"/>
        <dbReference type="ChEBI" id="CHEBI:65314"/>
        <dbReference type="ChEBI" id="CHEBI:65315"/>
        <dbReference type="EC" id="5.4.99.12"/>
    </reaction>
</comment>
<evidence type="ECO:0000313" key="9">
    <source>
        <dbReference type="EMBL" id="AXV09121.1"/>
    </source>
</evidence>
<evidence type="ECO:0000256" key="1">
    <source>
        <dbReference type="ARBA" id="ARBA00009375"/>
    </source>
</evidence>
<dbReference type="GO" id="GO:0031119">
    <property type="term" value="P:tRNA pseudouridine synthesis"/>
    <property type="evidence" value="ECO:0007669"/>
    <property type="project" value="UniProtKB-UniRule"/>
</dbReference>
<comment type="subunit">
    <text evidence="4">Homodimer.</text>
</comment>
<evidence type="ECO:0000256" key="5">
    <source>
        <dbReference type="PIRSR" id="PIRSR001430-1"/>
    </source>
</evidence>
<evidence type="ECO:0000256" key="4">
    <source>
        <dbReference type="HAMAP-Rule" id="MF_00171"/>
    </source>
</evidence>
<dbReference type="OrthoDB" id="9811823at2"/>
<dbReference type="InterPro" id="IPR020103">
    <property type="entry name" value="PsdUridine_synth_cat_dom_sf"/>
</dbReference>
<name>A0A346Y3S4_9ACTN</name>